<dbReference type="Proteomes" id="UP000316079">
    <property type="component" value="Unassembled WGS sequence"/>
</dbReference>
<evidence type="ECO:0000313" key="2">
    <source>
        <dbReference type="Proteomes" id="UP000316079"/>
    </source>
</evidence>
<reference evidence="1 2" key="1">
    <citation type="journal article" date="2019" name="Sci. Data">
        <title>Hybrid genome assembly and annotation of Danionella translucida.</title>
        <authorList>
            <person name="Kadobianskyi M."/>
            <person name="Schulze L."/>
            <person name="Schuelke M."/>
            <person name="Judkewitz B."/>
        </authorList>
    </citation>
    <scope>NUCLEOTIDE SEQUENCE [LARGE SCALE GENOMIC DNA]</scope>
    <source>
        <strain evidence="1 2">Bolton</strain>
    </source>
</reference>
<protein>
    <submittedName>
        <fullName evidence="1">Uncharacterized protein</fullName>
    </submittedName>
</protein>
<accession>A0A553P9F1</accession>
<sequence length="135" mass="14855">MQNPPSPHYLALSIYVIYTPAPHKTSSGVGVLEDIQYGADRRLLWDRPSMSNRGKSKAPVATEDDCLIGVGCEVVSDWKWPLVCIKCVSGVIFTVMCAAVDAESGGSLSLEENFEINAEFDRKPVKITEKRSSMF</sequence>
<dbReference type="AlphaFoldDB" id="A0A553P9F1"/>
<evidence type="ECO:0000313" key="1">
    <source>
        <dbReference type="EMBL" id="TRY74325.1"/>
    </source>
</evidence>
<gene>
    <name evidence="1" type="ORF">DNTS_032026</name>
</gene>
<proteinExistence type="predicted"/>
<comment type="caution">
    <text evidence="1">The sequence shown here is derived from an EMBL/GenBank/DDBJ whole genome shotgun (WGS) entry which is preliminary data.</text>
</comment>
<name>A0A553P9F1_9TELE</name>
<dbReference type="EMBL" id="SRMA01026712">
    <property type="protein sequence ID" value="TRY74325.1"/>
    <property type="molecule type" value="Genomic_DNA"/>
</dbReference>
<organism evidence="1 2">
    <name type="scientific">Danionella cerebrum</name>
    <dbReference type="NCBI Taxonomy" id="2873325"/>
    <lineage>
        <taxon>Eukaryota</taxon>
        <taxon>Metazoa</taxon>
        <taxon>Chordata</taxon>
        <taxon>Craniata</taxon>
        <taxon>Vertebrata</taxon>
        <taxon>Euteleostomi</taxon>
        <taxon>Actinopterygii</taxon>
        <taxon>Neopterygii</taxon>
        <taxon>Teleostei</taxon>
        <taxon>Ostariophysi</taxon>
        <taxon>Cypriniformes</taxon>
        <taxon>Danionidae</taxon>
        <taxon>Danioninae</taxon>
        <taxon>Danionella</taxon>
    </lineage>
</organism>
<keyword evidence="2" id="KW-1185">Reference proteome</keyword>